<sequence>MAAKSPADYGKILKKARKVEGLIGLWEDKAQGQTSQPHQQQGSELSSNDDAVAAPNQDEEPNTDLLSEEVGEPKMGENTESEAQGQSGLTPQASTSHSTLISSPPAPEEQNLGHLEEEQYFDSRSSELSAYDNALATQNQENEPNIDLSEEEQEQKMAGNGTPAIQSQIRDSTCDAGASSTLSLPRPDEAQNLVRPVEAVIPIDIQVIPVQALWNADDAAQEPNPDANKGQTIFLAIIFVISKNGIRKMRRDPKIYYYFSASNLVFSFLGMMFRKEIDLLWRKFS</sequence>
<gene>
    <name evidence="3" type="ORF">CLODIP_2_CD11561</name>
</gene>
<proteinExistence type="predicted"/>
<feature type="compositionally biased region" description="Acidic residues" evidence="1">
    <location>
        <begin position="57"/>
        <end position="70"/>
    </location>
</feature>
<evidence type="ECO:0000256" key="2">
    <source>
        <dbReference type="SAM" id="Phobius"/>
    </source>
</evidence>
<name>A0A8S1D7S1_9INSE</name>
<feature type="region of interest" description="Disordered" evidence="1">
    <location>
        <begin position="148"/>
        <end position="187"/>
    </location>
</feature>
<evidence type="ECO:0000256" key="1">
    <source>
        <dbReference type="SAM" id="MobiDB-lite"/>
    </source>
</evidence>
<feature type="region of interest" description="Disordered" evidence="1">
    <location>
        <begin position="28"/>
        <end position="110"/>
    </location>
</feature>
<dbReference type="Proteomes" id="UP000494165">
    <property type="component" value="Unassembled WGS sequence"/>
</dbReference>
<keyword evidence="2" id="KW-0812">Transmembrane</keyword>
<comment type="caution">
    <text evidence="3">The sequence shown here is derived from an EMBL/GenBank/DDBJ whole genome shotgun (WGS) entry which is preliminary data.</text>
</comment>
<keyword evidence="2" id="KW-0472">Membrane</keyword>
<organism evidence="3 4">
    <name type="scientific">Cloeon dipterum</name>
    <dbReference type="NCBI Taxonomy" id="197152"/>
    <lineage>
        <taxon>Eukaryota</taxon>
        <taxon>Metazoa</taxon>
        <taxon>Ecdysozoa</taxon>
        <taxon>Arthropoda</taxon>
        <taxon>Hexapoda</taxon>
        <taxon>Insecta</taxon>
        <taxon>Pterygota</taxon>
        <taxon>Palaeoptera</taxon>
        <taxon>Ephemeroptera</taxon>
        <taxon>Pisciforma</taxon>
        <taxon>Baetidae</taxon>
        <taxon>Cloeon</taxon>
    </lineage>
</organism>
<evidence type="ECO:0000313" key="3">
    <source>
        <dbReference type="EMBL" id="CAB3379802.1"/>
    </source>
</evidence>
<evidence type="ECO:0000313" key="4">
    <source>
        <dbReference type="Proteomes" id="UP000494165"/>
    </source>
</evidence>
<dbReference type="EMBL" id="CADEPI010000195">
    <property type="protein sequence ID" value="CAB3379802.1"/>
    <property type="molecule type" value="Genomic_DNA"/>
</dbReference>
<feature type="transmembrane region" description="Helical" evidence="2">
    <location>
        <begin position="255"/>
        <end position="273"/>
    </location>
</feature>
<keyword evidence="2" id="KW-1133">Transmembrane helix</keyword>
<feature type="compositionally biased region" description="Polar residues" evidence="1">
    <location>
        <begin position="81"/>
        <end position="102"/>
    </location>
</feature>
<keyword evidence="4" id="KW-1185">Reference proteome</keyword>
<protein>
    <submittedName>
        <fullName evidence="3">Uncharacterized protein</fullName>
    </submittedName>
</protein>
<accession>A0A8S1D7S1</accession>
<reference evidence="3 4" key="1">
    <citation type="submission" date="2020-04" db="EMBL/GenBank/DDBJ databases">
        <authorList>
            <person name="Alioto T."/>
            <person name="Alioto T."/>
            <person name="Gomez Garrido J."/>
        </authorList>
    </citation>
    <scope>NUCLEOTIDE SEQUENCE [LARGE SCALE GENOMIC DNA]</scope>
</reference>
<feature type="compositionally biased region" description="Low complexity" evidence="1">
    <location>
        <begin position="31"/>
        <end position="43"/>
    </location>
</feature>
<dbReference type="AlphaFoldDB" id="A0A8S1D7S1"/>